<feature type="region of interest" description="Disordered" evidence="7">
    <location>
        <begin position="34"/>
        <end position="54"/>
    </location>
</feature>
<evidence type="ECO:0000256" key="1">
    <source>
        <dbReference type="ARBA" id="ARBA00002190"/>
    </source>
</evidence>
<comment type="function">
    <text evidence="1 6">Required for the transposition of the insertion element.</text>
</comment>
<name>A0ABQ0SNY3_9BACL</name>
<dbReference type="Pfam" id="PF00872">
    <property type="entry name" value="Transposase_mut"/>
    <property type="match status" value="1"/>
</dbReference>
<proteinExistence type="inferred from homology"/>
<dbReference type="PANTHER" id="PTHR33217:SF8">
    <property type="entry name" value="MUTATOR FAMILY TRANSPOSASE"/>
    <property type="match status" value="1"/>
</dbReference>
<evidence type="ECO:0000256" key="7">
    <source>
        <dbReference type="SAM" id="MobiDB-lite"/>
    </source>
</evidence>
<evidence type="ECO:0000256" key="3">
    <source>
        <dbReference type="ARBA" id="ARBA00022578"/>
    </source>
</evidence>
<gene>
    <name evidence="8" type="ORF">BAG01nite_16820</name>
</gene>
<evidence type="ECO:0000256" key="5">
    <source>
        <dbReference type="ARBA" id="ARBA00023172"/>
    </source>
</evidence>
<evidence type="ECO:0000313" key="8">
    <source>
        <dbReference type="EMBL" id="GED25580.1"/>
    </source>
</evidence>
<dbReference type="Proteomes" id="UP000317180">
    <property type="component" value="Unassembled WGS sequence"/>
</dbReference>
<comment type="similarity">
    <text evidence="2 6">Belongs to the transposase mutator family.</text>
</comment>
<keyword evidence="9" id="KW-1185">Reference proteome</keyword>
<accession>A0ABQ0SNY3</accession>
<evidence type="ECO:0000256" key="6">
    <source>
        <dbReference type="RuleBase" id="RU365089"/>
    </source>
</evidence>
<keyword evidence="3 6" id="KW-0815">Transposition</keyword>
<protein>
    <recommendedName>
        <fullName evidence="6">Mutator family transposase</fullName>
    </recommendedName>
</protein>
<comment type="caution">
    <text evidence="8">The sequence shown here is derived from an EMBL/GenBank/DDBJ whole genome shotgun (WGS) entry which is preliminary data.</text>
</comment>
<dbReference type="InterPro" id="IPR001207">
    <property type="entry name" value="Transposase_mutator"/>
</dbReference>
<sequence>MPYHRGRARHVKDLFRDTIQQLFEAEMDAHLGYAKHSSDGDHTGNSRNGYSKKTLKTKFGHTEIRVPRDRNGEFEPHVVKKHETTVNGLEEQIIALYAKGMSTRDIEEHMKELYGIDVSPAMVSKVTDKIMPLVAEWQCRPLDRVYPIVFLDAIHFKVRQENRIINKAAYSVLGISMSGHKDILGIYTTNIIEGYHRQLRKVTKTKTAYPSDDALRKIIYLATVNASKKWTMPLRSWKECISQLAIHFGDRLQGELSA</sequence>
<keyword evidence="5 6" id="KW-0233">DNA recombination</keyword>
<dbReference type="PANTHER" id="PTHR33217">
    <property type="entry name" value="TRANSPOSASE FOR INSERTION SEQUENCE ELEMENT IS1081"/>
    <property type="match status" value="1"/>
</dbReference>
<evidence type="ECO:0000256" key="2">
    <source>
        <dbReference type="ARBA" id="ARBA00010961"/>
    </source>
</evidence>
<keyword evidence="4 6" id="KW-0238">DNA-binding</keyword>
<dbReference type="EMBL" id="BJOD01000014">
    <property type="protein sequence ID" value="GED25580.1"/>
    <property type="molecule type" value="Genomic_DNA"/>
</dbReference>
<evidence type="ECO:0000256" key="4">
    <source>
        <dbReference type="ARBA" id="ARBA00023125"/>
    </source>
</evidence>
<reference evidence="8 9" key="1">
    <citation type="submission" date="2019-06" db="EMBL/GenBank/DDBJ databases">
        <title>Whole genome shotgun sequence of Brevibacillus agri NBRC 15538.</title>
        <authorList>
            <person name="Hosoyama A."/>
            <person name="Uohara A."/>
            <person name="Ohji S."/>
            <person name="Ichikawa N."/>
        </authorList>
    </citation>
    <scope>NUCLEOTIDE SEQUENCE [LARGE SCALE GENOMIC DNA]</scope>
    <source>
        <strain evidence="8 9">NBRC 15538</strain>
    </source>
</reference>
<organism evidence="8 9">
    <name type="scientific">Brevibacillus agri</name>
    <dbReference type="NCBI Taxonomy" id="51101"/>
    <lineage>
        <taxon>Bacteria</taxon>
        <taxon>Bacillati</taxon>
        <taxon>Bacillota</taxon>
        <taxon>Bacilli</taxon>
        <taxon>Bacillales</taxon>
        <taxon>Paenibacillaceae</taxon>
        <taxon>Brevibacillus</taxon>
    </lineage>
</organism>
<evidence type="ECO:0000313" key="9">
    <source>
        <dbReference type="Proteomes" id="UP000317180"/>
    </source>
</evidence>
<keyword evidence="6" id="KW-0814">Transposable element</keyword>